<dbReference type="EMBL" id="BMAT01004743">
    <property type="protein sequence ID" value="GFR79366.1"/>
    <property type="molecule type" value="Genomic_DNA"/>
</dbReference>
<evidence type="ECO:0000313" key="1">
    <source>
        <dbReference type="EMBL" id="GFR79366.1"/>
    </source>
</evidence>
<reference evidence="1 2" key="1">
    <citation type="journal article" date="2021" name="Elife">
        <title>Chloroplast acquisition without the gene transfer in kleptoplastic sea slugs, Plakobranchus ocellatus.</title>
        <authorList>
            <person name="Maeda T."/>
            <person name="Takahashi S."/>
            <person name="Yoshida T."/>
            <person name="Shimamura S."/>
            <person name="Takaki Y."/>
            <person name="Nagai Y."/>
            <person name="Toyoda A."/>
            <person name="Suzuki Y."/>
            <person name="Arimoto A."/>
            <person name="Ishii H."/>
            <person name="Satoh N."/>
            <person name="Nishiyama T."/>
            <person name="Hasebe M."/>
            <person name="Maruyama T."/>
            <person name="Minagawa J."/>
            <person name="Obokata J."/>
            <person name="Shigenobu S."/>
        </authorList>
    </citation>
    <scope>NUCLEOTIDE SEQUENCE [LARGE SCALE GENOMIC DNA]</scope>
</reference>
<proteinExistence type="predicted"/>
<comment type="caution">
    <text evidence="1">The sequence shown here is derived from an EMBL/GenBank/DDBJ whole genome shotgun (WGS) entry which is preliminary data.</text>
</comment>
<dbReference type="Proteomes" id="UP000762676">
    <property type="component" value="Unassembled WGS sequence"/>
</dbReference>
<name>A0AAV4G2I1_9GAST</name>
<evidence type="ECO:0000313" key="2">
    <source>
        <dbReference type="Proteomes" id="UP000762676"/>
    </source>
</evidence>
<keyword evidence="2" id="KW-1185">Reference proteome</keyword>
<protein>
    <submittedName>
        <fullName evidence="1">Uncharacterized protein</fullName>
    </submittedName>
</protein>
<organism evidence="1 2">
    <name type="scientific">Elysia marginata</name>
    <dbReference type="NCBI Taxonomy" id="1093978"/>
    <lineage>
        <taxon>Eukaryota</taxon>
        <taxon>Metazoa</taxon>
        <taxon>Spiralia</taxon>
        <taxon>Lophotrochozoa</taxon>
        <taxon>Mollusca</taxon>
        <taxon>Gastropoda</taxon>
        <taxon>Heterobranchia</taxon>
        <taxon>Euthyneura</taxon>
        <taxon>Panpulmonata</taxon>
        <taxon>Sacoglossa</taxon>
        <taxon>Placobranchoidea</taxon>
        <taxon>Plakobranchidae</taxon>
        <taxon>Elysia</taxon>
    </lineage>
</organism>
<accession>A0AAV4G2I1</accession>
<gene>
    <name evidence="1" type="ORF">ElyMa_002286900</name>
</gene>
<sequence>MSRHEIEEVVARLTKPTIASKGVMGTSEREMVRSQANNHPKYLGLKQVSDAEMEEIVSRVNKPTRMSLIRDKTPGTTSMPEVVA</sequence>
<dbReference type="AlphaFoldDB" id="A0AAV4G2I1"/>